<accession>A0A3S4BBU5</accession>
<proteinExistence type="predicted"/>
<evidence type="ECO:0000313" key="2">
    <source>
        <dbReference type="EMBL" id="SPQ27569.1"/>
    </source>
</evidence>
<sequence>MTHPTSSSAVRSSSSSSALAKQPTPLARACAANTTFIHRRLLNPNPAPAPAAVLSSAMRTASCVVHTRPSEGVFSAGGTPME</sequence>
<evidence type="ECO:0000313" key="3">
    <source>
        <dbReference type="Proteomes" id="UP000289323"/>
    </source>
</evidence>
<gene>
    <name evidence="2" type="ORF">TT172_LOCUS9988</name>
</gene>
<feature type="region of interest" description="Disordered" evidence="1">
    <location>
        <begin position="1"/>
        <end position="24"/>
    </location>
</feature>
<feature type="compositionally biased region" description="Low complexity" evidence="1">
    <location>
        <begin position="1"/>
        <end position="20"/>
    </location>
</feature>
<dbReference type="Proteomes" id="UP000289323">
    <property type="component" value="Unassembled WGS sequence"/>
</dbReference>
<organism evidence="2 3">
    <name type="scientific">Thermothielavioides terrestris</name>
    <dbReference type="NCBI Taxonomy" id="2587410"/>
    <lineage>
        <taxon>Eukaryota</taxon>
        <taxon>Fungi</taxon>
        <taxon>Dikarya</taxon>
        <taxon>Ascomycota</taxon>
        <taxon>Pezizomycotina</taxon>
        <taxon>Sordariomycetes</taxon>
        <taxon>Sordariomycetidae</taxon>
        <taxon>Sordariales</taxon>
        <taxon>Chaetomiaceae</taxon>
        <taxon>Thermothielavioides</taxon>
    </lineage>
</organism>
<dbReference type="EMBL" id="OUUZ01000019">
    <property type="protein sequence ID" value="SPQ27569.1"/>
    <property type="molecule type" value="Genomic_DNA"/>
</dbReference>
<evidence type="ECO:0000256" key="1">
    <source>
        <dbReference type="SAM" id="MobiDB-lite"/>
    </source>
</evidence>
<protein>
    <submittedName>
        <fullName evidence="2">53f6920d-047c-4ba5-84b6-23f3a89bef79</fullName>
    </submittedName>
</protein>
<reference evidence="2 3" key="1">
    <citation type="submission" date="2018-04" db="EMBL/GenBank/DDBJ databases">
        <authorList>
            <person name="Huttner S."/>
            <person name="Dainat J."/>
        </authorList>
    </citation>
    <scope>NUCLEOTIDE SEQUENCE [LARGE SCALE GENOMIC DNA]</scope>
</reference>
<name>A0A3S4BBU5_9PEZI</name>
<dbReference type="AlphaFoldDB" id="A0A3S4BBU5"/>